<dbReference type="AlphaFoldDB" id="A0A645FDS1"/>
<name>A0A645FDS1_9ZZZZ</name>
<comment type="caution">
    <text evidence="1">The sequence shown here is derived from an EMBL/GenBank/DDBJ whole genome shotgun (WGS) entry which is preliminary data.</text>
</comment>
<accession>A0A645FDS1</accession>
<proteinExistence type="predicted"/>
<reference evidence="1" key="1">
    <citation type="submission" date="2019-08" db="EMBL/GenBank/DDBJ databases">
        <authorList>
            <person name="Kucharzyk K."/>
            <person name="Murdoch R.W."/>
            <person name="Higgins S."/>
            <person name="Loffler F."/>
        </authorList>
    </citation>
    <scope>NUCLEOTIDE SEQUENCE</scope>
</reference>
<sequence>MWEWKASDSDIPTAHRSWFNLPDEAKPIYNNTYVLITASGGGVAIIRISDKKVMFYAHPKGNPHSAEILPDGNLVVASSSDGSAYADALRVYKVDTLNSAQTTEHVRYSLLFGHNAVWDMENNCLWATAKNVLHCYEYNNNGADPQLTLKTEIIQLPGDDAHDLFPVHGENALWLSTADGVYKFDVASRTFTKALFSRPNLKSVSSGPSGMSTILIEPNNSYWADQIIDMTGNRVYYGAGYKMYKARWFIPNTFSYPENDNEFRQPE</sequence>
<dbReference type="SUPFAM" id="SSF63829">
    <property type="entry name" value="Calcium-dependent phosphotriesterase"/>
    <property type="match status" value="1"/>
</dbReference>
<dbReference type="EMBL" id="VSSQ01058808">
    <property type="protein sequence ID" value="MPN12457.1"/>
    <property type="molecule type" value="Genomic_DNA"/>
</dbReference>
<dbReference type="Gene3D" id="2.130.10.10">
    <property type="entry name" value="YVTN repeat-like/Quinoprotein amine dehydrogenase"/>
    <property type="match status" value="1"/>
</dbReference>
<protein>
    <recommendedName>
        <fullName evidence="2">SMP-30/Gluconolactonase/LRE-like region domain-containing protein</fullName>
    </recommendedName>
</protein>
<dbReference type="Pfam" id="PF20138">
    <property type="entry name" value="DUF6528"/>
    <property type="match status" value="1"/>
</dbReference>
<organism evidence="1">
    <name type="scientific">bioreactor metagenome</name>
    <dbReference type="NCBI Taxonomy" id="1076179"/>
    <lineage>
        <taxon>unclassified sequences</taxon>
        <taxon>metagenomes</taxon>
        <taxon>ecological metagenomes</taxon>
    </lineage>
</organism>
<dbReference type="InterPro" id="IPR045383">
    <property type="entry name" value="DUF6528"/>
</dbReference>
<evidence type="ECO:0000313" key="1">
    <source>
        <dbReference type="EMBL" id="MPN12457.1"/>
    </source>
</evidence>
<gene>
    <name evidence="1" type="ORF">SDC9_159775</name>
</gene>
<evidence type="ECO:0008006" key="2">
    <source>
        <dbReference type="Google" id="ProtNLM"/>
    </source>
</evidence>
<dbReference type="InterPro" id="IPR015943">
    <property type="entry name" value="WD40/YVTN_repeat-like_dom_sf"/>
</dbReference>